<gene>
    <name evidence="2" type="ORF">I2I01_04420</name>
</gene>
<keyword evidence="1" id="KW-0472">Membrane</keyword>
<evidence type="ECO:0000313" key="3">
    <source>
        <dbReference type="Proteomes" id="UP000645610"/>
    </source>
</evidence>
<sequence length="128" mass="14002">MITLPASITWFALWSLFGWSLLAFLLWLWLRHELTPARFLTIWESENVLSIRLVLATAVVLFTLCMQGAARISDAMATTNYGFAAVLLGLGTAKVVGKAFASRPATQINAPKSEIDAKNSTIKTGDTE</sequence>
<dbReference type="Proteomes" id="UP000645610">
    <property type="component" value="Unassembled WGS sequence"/>
</dbReference>
<reference evidence="2 3" key="1">
    <citation type="submission" date="2020-11" db="EMBL/GenBank/DDBJ databases">
        <authorList>
            <person name="Kim M.K."/>
        </authorList>
    </citation>
    <scope>NUCLEOTIDE SEQUENCE [LARGE SCALE GENOMIC DNA]</scope>
    <source>
        <strain evidence="2 3">BT439</strain>
    </source>
</reference>
<evidence type="ECO:0000313" key="2">
    <source>
        <dbReference type="EMBL" id="MBF9140865.1"/>
    </source>
</evidence>
<feature type="transmembrane region" description="Helical" evidence="1">
    <location>
        <begin position="51"/>
        <end position="69"/>
    </location>
</feature>
<name>A0A931FJS2_9BACT</name>
<feature type="transmembrane region" description="Helical" evidence="1">
    <location>
        <begin position="12"/>
        <end position="30"/>
    </location>
</feature>
<proteinExistence type="predicted"/>
<comment type="caution">
    <text evidence="2">The sequence shown here is derived from an EMBL/GenBank/DDBJ whole genome shotgun (WGS) entry which is preliminary data.</text>
</comment>
<protein>
    <submittedName>
        <fullName evidence="2">Uncharacterized protein</fullName>
    </submittedName>
</protein>
<feature type="transmembrane region" description="Helical" evidence="1">
    <location>
        <begin position="81"/>
        <end position="101"/>
    </location>
</feature>
<dbReference type="EMBL" id="JADQDP010000001">
    <property type="protein sequence ID" value="MBF9140865.1"/>
    <property type="molecule type" value="Genomic_DNA"/>
</dbReference>
<dbReference type="AlphaFoldDB" id="A0A931FJS2"/>
<accession>A0A931FJS2</accession>
<keyword evidence="3" id="KW-1185">Reference proteome</keyword>
<evidence type="ECO:0000256" key="1">
    <source>
        <dbReference type="SAM" id="Phobius"/>
    </source>
</evidence>
<dbReference type="RefSeq" id="WP_196285201.1">
    <property type="nucleotide sequence ID" value="NZ_JADQDP010000001.1"/>
</dbReference>
<keyword evidence="1" id="KW-0812">Transmembrane</keyword>
<organism evidence="2 3">
    <name type="scientific">Hymenobacter properus</name>
    <dbReference type="NCBI Taxonomy" id="2791026"/>
    <lineage>
        <taxon>Bacteria</taxon>
        <taxon>Pseudomonadati</taxon>
        <taxon>Bacteroidota</taxon>
        <taxon>Cytophagia</taxon>
        <taxon>Cytophagales</taxon>
        <taxon>Hymenobacteraceae</taxon>
        <taxon>Hymenobacter</taxon>
    </lineage>
</organism>
<keyword evidence="1" id="KW-1133">Transmembrane helix</keyword>